<protein>
    <submittedName>
        <fullName evidence="1">Uncharacterized protein</fullName>
    </submittedName>
</protein>
<proteinExistence type="predicted"/>
<dbReference type="EMBL" id="JACOMF010000043">
    <property type="protein sequence ID" value="MBC4018133.1"/>
    <property type="molecule type" value="Genomic_DNA"/>
</dbReference>
<comment type="caution">
    <text evidence="1">The sequence shown here is derived from an EMBL/GenBank/DDBJ whole genome shotgun (WGS) entry which is preliminary data.</text>
</comment>
<name>A0A9X0UFQ4_9PROT</name>
<dbReference type="Proteomes" id="UP000600101">
    <property type="component" value="Unassembled WGS sequence"/>
</dbReference>
<dbReference type="AlphaFoldDB" id="A0A9X0UFQ4"/>
<accession>A0A9X0UFQ4</accession>
<gene>
    <name evidence="1" type="ORF">H7965_22835</name>
</gene>
<sequence>MPAMLPDWGRPVTLEGGTAFAAEGDLAPPVLLPRAVTLATEPDGRPAFRLSVLRALPPAEGMGCLELRLRLQGEDIPGTMLARVARGSLRLRPAAALGTIPPELLAPLPLDWNGLGLARLALPLSQTAATLVEGLLAAGRGLGLDALAELEVDGIAPRLPGLSLRLEVGALLAWLGTLAGPDGLLPREVLLARLRLEPAQPGIGLGPLPEGLPPDLLALAVLDRLRARELLRPAPSSAPDGTPMLRLPAAGEALPERIDIDLAERLVAPRPVALRLDPVAAALALAAGHGSTESLVARGTAAPLGLGFHRLLLGQTVPQPVAGILGLGARIRFPPNPPDRPQEIRHDLELSPGASAPELAVRLAPGERLAWRLQGFAFVPAADGRRVERLQAEEVEGAGPRPLLTPALLPLRLVELEAEPALLGLGTLLLRLSAQLPGGPFRAEAELDRQRPAAVFGLPPDATAASIAPELCGAGGARLSLPPFPAEDRRLLLQDVPGLGPRDLRVEVQLAAGTTLAALDLLPEDAAEGAEPVTLAFTQAEPARIFRWFCRDPFRPGLRWRRHAPGAPWSAPDRGPGPLVIALGDAA</sequence>
<keyword evidence="2" id="KW-1185">Reference proteome</keyword>
<evidence type="ECO:0000313" key="2">
    <source>
        <dbReference type="Proteomes" id="UP000600101"/>
    </source>
</evidence>
<reference evidence="1" key="1">
    <citation type="submission" date="2020-08" db="EMBL/GenBank/DDBJ databases">
        <authorList>
            <person name="Hu Y."/>
            <person name="Nguyen S.V."/>
            <person name="Li F."/>
            <person name="Fanning S."/>
        </authorList>
    </citation>
    <scope>NUCLEOTIDE SEQUENCE</scope>
    <source>
        <strain evidence="1">SYSU D8009</strain>
    </source>
</reference>
<evidence type="ECO:0000313" key="1">
    <source>
        <dbReference type="EMBL" id="MBC4018133.1"/>
    </source>
</evidence>
<dbReference type="RefSeq" id="WP_186772889.1">
    <property type="nucleotide sequence ID" value="NZ_JACOMF010000043.1"/>
</dbReference>
<organism evidence="1 2">
    <name type="scientific">Siccirubricoccus deserti</name>
    <dbReference type="NCBI Taxonomy" id="2013562"/>
    <lineage>
        <taxon>Bacteria</taxon>
        <taxon>Pseudomonadati</taxon>
        <taxon>Pseudomonadota</taxon>
        <taxon>Alphaproteobacteria</taxon>
        <taxon>Acetobacterales</taxon>
        <taxon>Roseomonadaceae</taxon>
        <taxon>Siccirubricoccus</taxon>
    </lineage>
</organism>